<dbReference type="OrthoDB" id="3512845at2759"/>
<dbReference type="HOGENOM" id="CLU_105030_0_1_1"/>
<sequence length="200" mass="23106">MNDDPNTTSDSALKQVLSHIQSSDNDDRQVVIMTCGISGAGKSTLSKDIVQRLPNLVRLSVDSYIYENYGLFKIDYPEGKYPEYQAEGLQHVKAELTRLLEEKQKDIVLDLAFWNRKYREEYKEAITKHGGRWLLVFLDADKEVLRRRIAGRRAQRDALSLNDKRRDGNTAFDVDNETFEMYWDGFERPVGEGEIVIKVL</sequence>
<name>A0A0B4G152_METAF</name>
<evidence type="ECO:0000313" key="2">
    <source>
        <dbReference type="Proteomes" id="UP000031186"/>
    </source>
</evidence>
<dbReference type="Pfam" id="PF13671">
    <property type="entry name" value="AAA_33"/>
    <property type="match status" value="1"/>
</dbReference>
<feature type="non-terminal residue" evidence="1">
    <location>
        <position position="1"/>
    </location>
</feature>
<dbReference type="AlphaFoldDB" id="A0A0B4G152"/>
<dbReference type="EMBL" id="AZNF01000012">
    <property type="protein sequence ID" value="KID62184.1"/>
    <property type="molecule type" value="Genomic_DNA"/>
</dbReference>
<proteinExistence type="predicted"/>
<comment type="caution">
    <text evidence="1">The sequence shown here is derived from an EMBL/GenBank/DDBJ whole genome shotgun (WGS) entry which is preliminary data.</text>
</comment>
<dbReference type="Proteomes" id="UP000031186">
    <property type="component" value="Unassembled WGS sequence"/>
</dbReference>
<dbReference type="VEuPathDB" id="FungiDB:MAN_08188"/>
<gene>
    <name evidence="1" type="ORF">MAN_08188</name>
</gene>
<keyword evidence="2" id="KW-1185">Reference proteome</keyword>
<dbReference type="Gene3D" id="3.40.50.300">
    <property type="entry name" value="P-loop containing nucleotide triphosphate hydrolases"/>
    <property type="match status" value="1"/>
</dbReference>
<evidence type="ECO:0000313" key="1">
    <source>
        <dbReference type="EMBL" id="KID62184.1"/>
    </source>
</evidence>
<protein>
    <submittedName>
        <fullName evidence="1">Zeta toxin</fullName>
    </submittedName>
</protein>
<dbReference type="SUPFAM" id="SSF52540">
    <property type="entry name" value="P-loop containing nucleoside triphosphate hydrolases"/>
    <property type="match status" value="1"/>
</dbReference>
<reference evidence="1 2" key="1">
    <citation type="journal article" date="2014" name="Proc. Natl. Acad. Sci. U.S.A.">
        <title>Trajectory and genomic determinants of fungal-pathogen speciation and host adaptation.</title>
        <authorList>
            <person name="Hu X."/>
            <person name="Xiao G."/>
            <person name="Zheng P."/>
            <person name="Shang Y."/>
            <person name="Su Y."/>
            <person name="Zhang X."/>
            <person name="Liu X."/>
            <person name="Zhan S."/>
            <person name="St Leger R.J."/>
            <person name="Wang C."/>
        </authorList>
    </citation>
    <scope>NUCLEOTIDE SEQUENCE [LARGE SCALE GENOMIC DNA]</scope>
    <source>
        <strain evidence="1 2">ARSEF 549</strain>
    </source>
</reference>
<dbReference type="InterPro" id="IPR027417">
    <property type="entry name" value="P-loop_NTPase"/>
</dbReference>
<organism evidence="1 2">
    <name type="scientific">Metarhizium anisopliae (strain ARSEF 549)</name>
    <dbReference type="NCBI Taxonomy" id="3151832"/>
    <lineage>
        <taxon>Eukaryota</taxon>
        <taxon>Fungi</taxon>
        <taxon>Dikarya</taxon>
        <taxon>Ascomycota</taxon>
        <taxon>Pezizomycotina</taxon>
        <taxon>Sordariomycetes</taxon>
        <taxon>Hypocreomycetidae</taxon>
        <taxon>Hypocreales</taxon>
        <taxon>Clavicipitaceae</taxon>
        <taxon>Metarhizium</taxon>
    </lineage>
</organism>
<accession>A0A0B4G152</accession>